<evidence type="ECO:0000256" key="1">
    <source>
        <dbReference type="SAM" id="Phobius"/>
    </source>
</evidence>
<gene>
    <name evidence="3" type="ORF">PP_52</name>
</gene>
<keyword evidence="1" id="KW-1133">Transmembrane helix</keyword>
<dbReference type="CDD" id="cd00085">
    <property type="entry name" value="HNHc"/>
    <property type="match status" value="1"/>
</dbReference>
<keyword evidence="1" id="KW-0812">Transmembrane</keyword>
<evidence type="ECO:0000313" key="3">
    <source>
        <dbReference type="EMBL" id="AFB75455.1"/>
    </source>
</evidence>
<keyword evidence="3" id="KW-0255">Endonuclease</keyword>
<keyword evidence="3" id="KW-0540">Nuclease</keyword>
<organism evidence="3 4">
    <name type="scientific">Escherichia phage JLK-2012</name>
    <dbReference type="NCBI Taxonomy" id="1147722"/>
    <lineage>
        <taxon>Viruses</taxon>
        <taxon>Duplodnaviria</taxon>
        <taxon>Heunggongvirae</taxon>
        <taxon>Uroviricota</taxon>
        <taxon>Caudoviricetes</taxon>
        <taxon>Marienburgvirus</taxon>
        <taxon>Marienburgvirus JLK2012</taxon>
    </lineage>
</organism>
<dbReference type="EMBL" id="JQ347801">
    <property type="protein sequence ID" value="AFB75455.1"/>
    <property type="molecule type" value="Genomic_DNA"/>
</dbReference>
<dbReference type="InterPro" id="IPR003615">
    <property type="entry name" value="HNH_nuc"/>
</dbReference>
<evidence type="ECO:0000259" key="2">
    <source>
        <dbReference type="Pfam" id="PF01844"/>
    </source>
</evidence>
<accession>H6WZK7</accession>
<dbReference type="GO" id="GO:0004519">
    <property type="term" value="F:endonuclease activity"/>
    <property type="evidence" value="ECO:0007669"/>
    <property type="project" value="UniProtKB-KW"/>
</dbReference>
<proteinExistence type="predicted"/>
<reference evidence="3 4" key="1">
    <citation type="journal article" date="2012" name="J. Bacteriol.">
        <title>Escherichia coli serotype O55:H7 diversity supports parallel acquisition of bacteriophage at Shiga toxin phage insertion sites during evolution of the O157:H7 lineage.</title>
        <authorList>
            <person name="Kyle J.L."/>
            <person name="Cummings C.A."/>
            <person name="Parker C.T."/>
            <person name="Quinones B."/>
            <person name="Vatta P."/>
            <person name="Newton E."/>
            <person name="Huynh S."/>
            <person name="Swimley M."/>
            <person name="Degoricija L."/>
            <person name="Barker M."/>
            <person name="Fontanoz S."/>
            <person name="Nguyen K."/>
            <person name="Patel R."/>
            <person name="Fang R."/>
            <person name="Tebbs R."/>
            <person name="Petrauskene O."/>
            <person name="Furtado M."/>
            <person name="Mandrell R.E."/>
        </authorList>
    </citation>
    <scope>NUCLEOTIDE SEQUENCE [LARGE SCALE GENOMIC DNA]</scope>
</reference>
<dbReference type="Gene3D" id="1.10.30.50">
    <property type="match status" value="1"/>
</dbReference>
<dbReference type="GO" id="GO:0003676">
    <property type="term" value="F:nucleic acid binding"/>
    <property type="evidence" value="ECO:0007669"/>
    <property type="project" value="InterPro"/>
</dbReference>
<feature type="domain" description="HNH" evidence="2">
    <location>
        <begin position="49"/>
        <end position="92"/>
    </location>
</feature>
<dbReference type="GO" id="GO:0008270">
    <property type="term" value="F:zinc ion binding"/>
    <property type="evidence" value="ECO:0007669"/>
    <property type="project" value="InterPro"/>
</dbReference>
<dbReference type="InterPro" id="IPR002711">
    <property type="entry name" value="HNH"/>
</dbReference>
<sequence length="176" mass="19585">MAELRTLQSRIKTLNTRRVNILKGEQRRVSGSARVSLKRHIWLRDAGQCCLCGCVVDLCDSELDHRIALQFGGGNEETNLWTLCTECHRQKSVSETASGMPDPTLPEVMAGQTISSDCDPPRGGDHPAKKTIVPDTAPRLTQRKNSRFRAVNMLTGCPGIFAVFIFIIQFVAWKKC</sequence>
<dbReference type="Pfam" id="PF01844">
    <property type="entry name" value="HNH"/>
    <property type="match status" value="1"/>
</dbReference>
<evidence type="ECO:0000313" key="4">
    <source>
        <dbReference type="Proteomes" id="UP000226124"/>
    </source>
</evidence>
<keyword evidence="1" id="KW-0472">Membrane</keyword>
<feature type="transmembrane region" description="Helical" evidence="1">
    <location>
        <begin position="150"/>
        <end position="173"/>
    </location>
</feature>
<protein>
    <submittedName>
        <fullName evidence="3">Restriction endonuclease</fullName>
    </submittedName>
</protein>
<name>H6WZK7_9CAUD</name>
<keyword evidence="4" id="KW-1185">Reference proteome</keyword>
<keyword evidence="3" id="KW-0378">Hydrolase</keyword>
<dbReference type="Proteomes" id="UP000226124">
    <property type="component" value="Segment"/>
</dbReference>